<gene>
    <name evidence="3" type="ORF">TGRUB_220190C</name>
</gene>
<name>A0A086M271_TOXGO</name>
<sequence length="76" mass="8753">IQSLYEQLAYYVDAQQLGIDGVATLLDSTRDSSDQAARELVHARRLRCAATRRKCLLWALFVVVVVVILWFLFFLH</sequence>
<reference evidence="3 4" key="1">
    <citation type="submission" date="2014-05" db="EMBL/GenBank/DDBJ databases">
        <authorList>
            <person name="Sibley D."/>
            <person name="Venepally P."/>
            <person name="Karamycheva S."/>
            <person name="Hadjithomas M."/>
            <person name="Khan A."/>
            <person name="Brunk B."/>
            <person name="Roos D."/>
            <person name="Caler E."/>
            <person name="Lorenzi H."/>
        </authorList>
    </citation>
    <scope>NUCLEOTIDE SEQUENCE [LARGE SCALE GENOMIC DNA]</scope>
    <source>
        <strain evidence="3 4">RUB</strain>
    </source>
</reference>
<proteinExistence type="predicted"/>
<accession>A0A086M271</accession>
<feature type="domain" description="T-SNARE coiled-coil homology" evidence="2">
    <location>
        <begin position="1"/>
        <end position="43"/>
    </location>
</feature>
<organism evidence="3 4">
    <name type="scientific">Toxoplasma gondii RUB</name>
    <dbReference type="NCBI Taxonomy" id="935652"/>
    <lineage>
        <taxon>Eukaryota</taxon>
        <taxon>Sar</taxon>
        <taxon>Alveolata</taxon>
        <taxon>Apicomplexa</taxon>
        <taxon>Conoidasida</taxon>
        <taxon>Coccidia</taxon>
        <taxon>Eucoccidiorida</taxon>
        <taxon>Eimeriorina</taxon>
        <taxon>Sarcocystidae</taxon>
        <taxon>Toxoplasma</taxon>
    </lineage>
</organism>
<evidence type="ECO:0000313" key="4">
    <source>
        <dbReference type="Proteomes" id="UP000028834"/>
    </source>
</evidence>
<protein>
    <submittedName>
        <fullName evidence="3">Putative transmembrane protein</fullName>
    </submittedName>
</protein>
<evidence type="ECO:0000313" key="3">
    <source>
        <dbReference type="EMBL" id="KFG62989.1"/>
    </source>
</evidence>
<keyword evidence="1 3" id="KW-0812">Transmembrane</keyword>
<keyword evidence="1" id="KW-1133">Transmembrane helix</keyword>
<dbReference type="EMBL" id="AFYV02001094">
    <property type="protein sequence ID" value="KFG62989.1"/>
    <property type="molecule type" value="Genomic_DNA"/>
</dbReference>
<dbReference type="Gene3D" id="1.20.5.110">
    <property type="match status" value="1"/>
</dbReference>
<feature type="non-terminal residue" evidence="3">
    <location>
        <position position="1"/>
    </location>
</feature>
<dbReference type="InterPro" id="IPR000727">
    <property type="entry name" value="T_SNARE_dom"/>
</dbReference>
<evidence type="ECO:0000259" key="2">
    <source>
        <dbReference type="PROSITE" id="PS50192"/>
    </source>
</evidence>
<evidence type="ECO:0000256" key="1">
    <source>
        <dbReference type="SAM" id="Phobius"/>
    </source>
</evidence>
<keyword evidence="1" id="KW-0472">Membrane</keyword>
<dbReference type="PROSITE" id="PS50192">
    <property type="entry name" value="T_SNARE"/>
    <property type="match status" value="1"/>
</dbReference>
<feature type="transmembrane region" description="Helical" evidence="1">
    <location>
        <begin position="55"/>
        <end position="75"/>
    </location>
</feature>
<dbReference type="Proteomes" id="UP000028834">
    <property type="component" value="Unassembled WGS sequence"/>
</dbReference>
<dbReference type="AlphaFoldDB" id="A0A086M271"/>
<dbReference type="VEuPathDB" id="ToxoDB:TGRUB_220190C"/>
<comment type="caution">
    <text evidence="3">The sequence shown here is derived from an EMBL/GenBank/DDBJ whole genome shotgun (WGS) entry which is preliminary data.</text>
</comment>